<protein>
    <submittedName>
        <fullName evidence="10">Peptidase family M48-domain-containing protein</fullName>
    </submittedName>
</protein>
<feature type="region of interest" description="Disordered" evidence="7">
    <location>
        <begin position="58"/>
        <end position="86"/>
    </location>
</feature>
<dbReference type="RefSeq" id="XP_021884638.1">
    <property type="nucleotide sequence ID" value="XM_022021845.1"/>
</dbReference>
<keyword evidence="1 6" id="KW-0645">Protease</keyword>
<dbReference type="GO" id="GO:0004222">
    <property type="term" value="F:metalloendopeptidase activity"/>
    <property type="evidence" value="ECO:0007669"/>
    <property type="project" value="InterPro"/>
</dbReference>
<comment type="caution">
    <text evidence="10">The sequence shown here is derived from an EMBL/GenBank/DDBJ whole genome shotgun (WGS) entry which is preliminary data.</text>
</comment>
<dbReference type="Pfam" id="PF01435">
    <property type="entry name" value="Peptidase_M48"/>
    <property type="match status" value="1"/>
</dbReference>
<evidence type="ECO:0000256" key="8">
    <source>
        <dbReference type="SAM" id="Phobius"/>
    </source>
</evidence>
<keyword evidence="5 6" id="KW-0482">Metalloprotease</keyword>
<dbReference type="PANTHER" id="PTHR22726">
    <property type="entry name" value="METALLOENDOPEPTIDASE OMA1"/>
    <property type="match status" value="1"/>
</dbReference>
<organism evidence="10 11">
    <name type="scientific">Lobosporangium transversale</name>
    <dbReference type="NCBI Taxonomy" id="64571"/>
    <lineage>
        <taxon>Eukaryota</taxon>
        <taxon>Fungi</taxon>
        <taxon>Fungi incertae sedis</taxon>
        <taxon>Mucoromycota</taxon>
        <taxon>Mortierellomycotina</taxon>
        <taxon>Mortierellomycetes</taxon>
        <taxon>Mortierellales</taxon>
        <taxon>Mortierellaceae</taxon>
        <taxon>Lobosporangium</taxon>
    </lineage>
</organism>
<comment type="similarity">
    <text evidence="6">Belongs to the peptidase M48 family.</text>
</comment>
<dbReference type="PANTHER" id="PTHR22726:SF1">
    <property type="entry name" value="METALLOENDOPEPTIDASE OMA1, MITOCHONDRIAL"/>
    <property type="match status" value="1"/>
</dbReference>
<evidence type="ECO:0000256" key="4">
    <source>
        <dbReference type="ARBA" id="ARBA00022833"/>
    </source>
</evidence>
<feature type="transmembrane region" description="Helical" evidence="8">
    <location>
        <begin position="262"/>
        <end position="280"/>
    </location>
</feature>
<reference evidence="10 11" key="1">
    <citation type="submission" date="2016-07" db="EMBL/GenBank/DDBJ databases">
        <title>Pervasive Adenine N6-methylation of Active Genes in Fungi.</title>
        <authorList>
            <consortium name="DOE Joint Genome Institute"/>
            <person name="Mondo S.J."/>
            <person name="Dannebaum R.O."/>
            <person name="Kuo R.C."/>
            <person name="Labutti K."/>
            <person name="Haridas S."/>
            <person name="Kuo A."/>
            <person name="Salamov A."/>
            <person name="Ahrendt S.R."/>
            <person name="Lipzen A."/>
            <person name="Sullivan W."/>
            <person name="Andreopoulos W.B."/>
            <person name="Clum A."/>
            <person name="Lindquist E."/>
            <person name="Daum C."/>
            <person name="Ramamoorthy G.K."/>
            <person name="Gryganskyi A."/>
            <person name="Culley D."/>
            <person name="Magnuson J.K."/>
            <person name="James T.Y."/>
            <person name="O'Malley M.A."/>
            <person name="Stajich J.E."/>
            <person name="Spatafora J.W."/>
            <person name="Visel A."/>
            <person name="Grigoriev I.V."/>
        </authorList>
    </citation>
    <scope>NUCLEOTIDE SEQUENCE [LARGE SCALE GENOMIC DNA]</scope>
    <source>
        <strain evidence="10 11">NRRL 3116</strain>
    </source>
</reference>
<evidence type="ECO:0000256" key="3">
    <source>
        <dbReference type="ARBA" id="ARBA00022801"/>
    </source>
</evidence>
<dbReference type="Proteomes" id="UP000193648">
    <property type="component" value="Unassembled WGS sequence"/>
</dbReference>
<name>A0A1Y2GYP7_9FUNG</name>
<keyword evidence="3 6" id="KW-0378">Hydrolase</keyword>
<comment type="cofactor">
    <cofactor evidence="6">
        <name>Zn(2+)</name>
        <dbReference type="ChEBI" id="CHEBI:29105"/>
    </cofactor>
    <text evidence="6">Binds 1 zinc ion per subunit.</text>
</comment>
<keyword evidence="8" id="KW-1133">Transmembrane helix</keyword>
<dbReference type="InterPro" id="IPR001915">
    <property type="entry name" value="Peptidase_M48"/>
</dbReference>
<accession>A0A1Y2GYP7</accession>
<dbReference type="AlphaFoldDB" id="A0A1Y2GYP7"/>
<keyword evidence="11" id="KW-1185">Reference proteome</keyword>
<dbReference type="GO" id="GO:0046872">
    <property type="term" value="F:metal ion binding"/>
    <property type="evidence" value="ECO:0007669"/>
    <property type="project" value="UniProtKB-KW"/>
</dbReference>
<evidence type="ECO:0000256" key="2">
    <source>
        <dbReference type="ARBA" id="ARBA00022723"/>
    </source>
</evidence>
<sequence>MSAAVFARRGVLVGTGITRHRTTIAACSYNVVSPPGAISLPVARPAFSFLTRTIHASPRPLRNKPPSWGDLIPQPQKPNSSGSNPLGGILLGPQYKRFGQNNRSGRLPIILDRRYQIAAGVVTVGVGGYYVAHLETVPMTGRRRFLDVTTKQEEMMAKEAYKQVMHQFGDKILPQSHPYTLYVKRVAGRIIKAAGMENLDWEFHVIHSDEKNAFVLPGGKVFVFTGILPIAQNENGLATVLGHEIAHQLARHSAEKLSFTKIVLFFGIIISLVFDPSYAMQRIIMDLGMMLPFSRKCETEADKIGLQLMAQACFDPRESVHMWARMASQEKGPNLAFLNTHPASKDRMRQLEQWMPEAIDTINKSDCETTNEYAKMFNKARLATW</sequence>
<dbReference type="FunCoup" id="A0A1Y2GYP7">
    <property type="interactions" value="133"/>
</dbReference>
<keyword evidence="4 6" id="KW-0862">Zinc</keyword>
<evidence type="ECO:0000259" key="9">
    <source>
        <dbReference type="Pfam" id="PF01435"/>
    </source>
</evidence>
<evidence type="ECO:0000256" key="5">
    <source>
        <dbReference type="ARBA" id="ARBA00023049"/>
    </source>
</evidence>
<keyword evidence="8" id="KW-0812">Transmembrane</keyword>
<evidence type="ECO:0000256" key="6">
    <source>
        <dbReference type="RuleBase" id="RU003983"/>
    </source>
</evidence>
<evidence type="ECO:0000256" key="7">
    <source>
        <dbReference type="SAM" id="MobiDB-lite"/>
    </source>
</evidence>
<keyword evidence="2" id="KW-0479">Metal-binding</keyword>
<evidence type="ECO:0000313" key="11">
    <source>
        <dbReference type="Proteomes" id="UP000193648"/>
    </source>
</evidence>
<feature type="domain" description="Peptidase M48" evidence="9">
    <location>
        <begin position="182"/>
        <end position="354"/>
    </location>
</feature>
<dbReference type="GO" id="GO:0006515">
    <property type="term" value="P:protein quality control for misfolded or incompletely synthesized proteins"/>
    <property type="evidence" value="ECO:0007669"/>
    <property type="project" value="TreeGrafter"/>
</dbReference>
<dbReference type="GO" id="GO:0005743">
    <property type="term" value="C:mitochondrial inner membrane"/>
    <property type="evidence" value="ECO:0007669"/>
    <property type="project" value="TreeGrafter"/>
</dbReference>
<dbReference type="STRING" id="64571.A0A1Y2GYP7"/>
<dbReference type="InParanoid" id="A0A1Y2GYP7"/>
<dbReference type="GeneID" id="33563689"/>
<evidence type="ECO:0000256" key="1">
    <source>
        <dbReference type="ARBA" id="ARBA00022670"/>
    </source>
</evidence>
<dbReference type="InterPro" id="IPR051156">
    <property type="entry name" value="Mito/Outer_Membr_Metalloprot"/>
</dbReference>
<dbReference type="CDD" id="cd07331">
    <property type="entry name" value="M48C_Oma1_like"/>
    <property type="match status" value="1"/>
</dbReference>
<dbReference type="Gene3D" id="3.30.2010.10">
    <property type="entry name" value="Metalloproteases ('zincins'), catalytic domain"/>
    <property type="match status" value="1"/>
</dbReference>
<dbReference type="EMBL" id="MCFF01000005">
    <property type="protein sequence ID" value="ORZ26891.1"/>
    <property type="molecule type" value="Genomic_DNA"/>
</dbReference>
<dbReference type="OrthoDB" id="7464992at2759"/>
<keyword evidence="8" id="KW-0472">Membrane</keyword>
<proteinExistence type="inferred from homology"/>
<gene>
    <name evidence="10" type="ORF">BCR41DRAFT_332259</name>
</gene>
<evidence type="ECO:0000313" key="10">
    <source>
        <dbReference type="EMBL" id="ORZ26891.1"/>
    </source>
</evidence>
<dbReference type="GO" id="GO:0034982">
    <property type="term" value="P:mitochondrial protein processing"/>
    <property type="evidence" value="ECO:0007669"/>
    <property type="project" value="TreeGrafter"/>
</dbReference>